<dbReference type="PANTHER" id="PTHR42951">
    <property type="entry name" value="METALLO-BETA-LACTAMASE DOMAIN-CONTAINING"/>
    <property type="match status" value="1"/>
</dbReference>
<sequence>MGQQTPHLSEIVDGVYAWVQPDGRWWVNNAGAITGTGGTIVVDTCATAERTRRFLDAVTRATGDAAPRWAVNTHHHGDHTYGNSLLPDSTVLIGHEVMRAELLVDPIILGCPPVWSPVPDWGAVTRRVPDTVLRSELTLYTGERRVELRHPGYPAHTGGDVVVWLPEERVLYTGDLVFNGLTPLTVMGSAEGALRALEWLASFGAEHIVPGHGPLLTGADFPGVLGEIERYYRLVLETAADGRRRGLTPLAAARECDLGAFADWPDSERLVLNLHREYALAEGTGGDVIAAFVDAVAWNGGPMHTSVNAPES</sequence>
<comment type="caution">
    <text evidence="2">The sequence shown here is derived from an EMBL/GenBank/DDBJ whole genome shotgun (WGS) entry which is preliminary data.</text>
</comment>
<name>A0A6N7ZBJ1_9PSEU</name>
<evidence type="ECO:0000259" key="1">
    <source>
        <dbReference type="SMART" id="SM00849"/>
    </source>
</evidence>
<protein>
    <submittedName>
        <fullName evidence="2">MBL fold metallo-hydrolase</fullName>
    </submittedName>
</protein>
<keyword evidence="3" id="KW-1185">Reference proteome</keyword>
<accession>A0A6N7ZBJ1</accession>
<dbReference type="RefSeq" id="WP_154761161.1">
    <property type="nucleotide sequence ID" value="NZ_WMBA01000088.1"/>
</dbReference>
<dbReference type="Gene3D" id="3.60.15.10">
    <property type="entry name" value="Ribonuclease Z/Hydroxyacylglutathione hydrolase-like"/>
    <property type="match status" value="1"/>
</dbReference>
<reference evidence="2 3" key="1">
    <citation type="submission" date="2019-11" db="EMBL/GenBank/DDBJ databases">
        <title>Draft genome of Amycolatopsis RM579.</title>
        <authorList>
            <person name="Duangmal K."/>
            <person name="Mingma R."/>
        </authorList>
    </citation>
    <scope>NUCLEOTIDE SEQUENCE [LARGE SCALE GENOMIC DNA]</scope>
    <source>
        <strain evidence="2 3">RM579</strain>
    </source>
</reference>
<dbReference type="InterPro" id="IPR050855">
    <property type="entry name" value="NDM-1-like"/>
</dbReference>
<dbReference type="PANTHER" id="PTHR42951:SF4">
    <property type="entry name" value="ACYL-COENZYME A THIOESTERASE MBLAC2"/>
    <property type="match status" value="1"/>
</dbReference>
<evidence type="ECO:0000313" key="2">
    <source>
        <dbReference type="EMBL" id="MTD59103.1"/>
    </source>
</evidence>
<dbReference type="CDD" id="cd16282">
    <property type="entry name" value="metallo-hydrolase-like_MBL-fold"/>
    <property type="match status" value="1"/>
</dbReference>
<dbReference type="Pfam" id="PF00753">
    <property type="entry name" value="Lactamase_B"/>
    <property type="match status" value="1"/>
</dbReference>
<gene>
    <name evidence="2" type="ORF">GKO32_34740</name>
</gene>
<dbReference type="OrthoDB" id="420651at2"/>
<dbReference type="InterPro" id="IPR036866">
    <property type="entry name" value="RibonucZ/Hydroxyglut_hydro"/>
</dbReference>
<dbReference type="InterPro" id="IPR001279">
    <property type="entry name" value="Metallo-B-lactamas"/>
</dbReference>
<keyword evidence="2" id="KW-0378">Hydrolase</keyword>
<dbReference type="EMBL" id="WMBA01000088">
    <property type="protein sequence ID" value="MTD59103.1"/>
    <property type="molecule type" value="Genomic_DNA"/>
</dbReference>
<dbReference type="SMART" id="SM00849">
    <property type="entry name" value="Lactamase_B"/>
    <property type="match status" value="1"/>
</dbReference>
<dbReference type="AlphaFoldDB" id="A0A6N7ZBJ1"/>
<feature type="domain" description="Metallo-beta-lactamase" evidence="1">
    <location>
        <begin position="27"/>
        <end position="212"/>
    </location>
</feature>
<proteinExistence type="predicted"/>
<organism evidence="2 3">
    <name type="scientific">Amycolatopsis pithecellobii</name>
    <dbReference type="NCBI Taxonomy" id="664692"/>
    <lineage>
        <taxon>Bacteria</taxon>
        <taxon>Bacillati</taxon>
        <taxon>Actinomycetota</taxon>
        <taxon>Actinomycetes</taxon>
        <taxon>Pseudonocardiales</taxon>
        <taxon>Pseudonocardiaceae</taxon>
        <taxon>Amycolatopsis</taxon>
    </lineage>
</organism>
<dbReference type="GO" id="GO:0016787">
    <property type="term" value="F:hydrolase activity"/>
    <property type="evidence" value="ECO:0007669"/>
    <property type="project" value="UniProtKB-KW"/>
</dbReference>
<evidence type="ECO:0000313" key="3">
    <source>
        <dbReference type="Proteomes" id="UP000440096"/>
    </source>
</evidence>
<dbReference type="SUPFAM" id="SSF56281">
    <property type="entry name" value="Metallo-hydrolase/oxidoreductase"/>
    <property type="match status" value="1"/>
</dbReference>
<dbReference type="Proteomes" id="UP000440096">
    <property type="component" value="Unassembled WGS sequence"/>
</dbReference>